<dbReference type="EMBL" id="JAFIRR010000045">
    <property type="protein sequence ID" value="MCO6416064.1"/>
    <property type="molecule type" value="Genomic_DNA"/>
</dbReference>
<reference evidence="1 2" key="1">
    <citation type="submission" date="2021-12" db="EMBL/GenBank/DDBJ databases">
        <title>Siccirubricoccus leaddurans sp. nov., a high concentration Zn2+ tolerance bacterium.</title>
        <authorList>
            <person name="Cao Y."/>
        </authorList>
    </citation>
    <scope>NUCLEOTIDE SEQUENCE [LARGE SCALE GENOMIC DNA]</scope>
    <source>
        <strain evidence="1 2">KC 17139</strain>
    </source>
</reference>
<organism evidence="1 2">
    <name type="scientific">Siccirubricoccus soli</name>
    <dbReference type="NCBI Taxonomy" id="2899147"/>
    <lineage>
        <taxon>Bacteria</taxon>
        <taxon>Pseudomonadati</taxon>
        <taxon>Pseudomonadota</taxon>
        <taxon>Alphaproteobacteria</taxon>
        <taxon>Acetobacterales</taxon>
        <taxon>Roseomonadaceae</taxon>
        <taxon>Siccirubricoccus</taxon>
    </lineage>
</organism>
<evidence type="ECO:0000313" key="1">
    <source>
        <dbReference type="EMBL" id="MCO6416064.1"/>
    </source>
</evidence>
<dbReference type="Proteomes" id="UP001523392">
    <property type="component" value="Unassembled WGS sequence"/>
</dbReference>
<gene>
    <name evidence="1" type="ORF">JYK14_07755</name>
</gene>
<dbReference type="Pfam" id="PF13384">
    <property type="entry name" value="HTH_23"/>
    <property type="match status" value="1"/>
</dbReference>
<protein>
    <recommendedName>
        <fullName evidence="3">Helix-turn-helix domain-containing protein</fullName>
    </recommendedName>
</protein>
<name>A0ABT1D2B3_9PROT</name>
<sequence length="108" mass="12334">MTTRTYKFDRRPAPELRDILSQRAAGYGFAQIADAFGVHRRTVYLAIDRAADRGELPPALLWVLFPEDEDARRRLFSRIRSARARGVEVAGWDQVERARAAYARRTGA</sequence>
<comment type="caution">
    <text evidence="1">The sequence shown here is derived from an EMBL/GenBank/DDBJ whole genome shotgun (WGS) entry which is preliminary data.</text>
</comment>
<proteinExistence type="predicted"/>
<accession>A0ABT1D2B3</accession>
<dbReference type="RefSeq" id="WP_252952673.1">
    <property type="nucleotide sequence ID" value="NZ_JAFIRR010000045.1"/>
</dbReference>
<keyword evidence="2" id="KW-1185">Reference proteome</keyword>
<evidence type="ECO:0000313" key="2">
    <source>
        <dbReference type="Proteomes" id="UP001523392"/>
    </source>
</evidence>
<evidence type="ECO:0008006" key="3">
    <source>
        <dbReference type="Google" id="ProtNLM"/>
    </source>
</evidence>